<dbReference type="InterPro" id="IPR043428">
    <property type="entry name" value="LivM-like"/>
</dbReference>
<feature type="compositionally biased region" description="Low complexity" evidence="9">
    <location>
        <begin position="701"/>
        <end position="756"/>
    </location>
</feature>
<feature type="transmembrane region" description="Helical" evidence="10">
    <location>
        <begin position="604"/>
        <end position="624"/>
    </location>
</feature>
<comment type="subcellular location">
    <subcellularLocation>
        <location evidence="1">Cell membrane</location>
        <topology evidence="1">Multi-pass membrane protein</topology>
    </subcellularLocation>
</comment>
<feature type="transmembrane region" description="Helical" evidence="10">
    <location>
        <begin position="99"/>
        <end position="117"/>
    </location>
</feature>
<dbReference type="PANTHER" id="PTHR11795">
    <property type="entry name" value="BRANCHED-CHAIN AMINO ACID TRANSPORT SYSTEM PERMEASE PROTEIN LIVH"/>
    <property type="match status" value="1"/>
</dbReference>
<evidence type="ECO:0000256" key="3">
    <source>
        <dbReference type="ARBA" id="ARBA00022475"/>
    </source>
</evidence>
<dbReference type="CDD" id="cd06581">
    <property type="entry name" value="TM_PBP1_LivM_like"/>
    <property type="match status" value="1"/>
</dbReference>
<dbReference type="InterPro" id="IPR001851">
    <property type="entry name" value="ABC_transp_permease"/>
</dbReference>
<keyword evidence="3" id="KW-1003">Cell membrane</keyword>
<dbReference type="AlphaFoldDB" id="A0A0S4QGI0"/>
<dbReference type="GO" id="GO:0006865">
    <property type="term" value="P:amino acid transport"/>
    <property type="evidence" value="ECO:0007669"/>
    <property type="project" value="UniProtKB-KW"/>
</dbReference>
<feature type="region of interest" description="Disordered" evidence="9">
    <location>
        <begin position="701"/>
        <end position="830"/>
    </location>
</feature>
<feature type="compositionally biased region" description="Low complexity" evidence="9">
    <location>
        <begin position="764"/>
        <end position="803"/>
    </location>
</feature>
<dbReference type="GO" id="GO:0015658">
    <property type="term" value="F:branched-chain amino acid transmembrane transporter activity"/>
    <property type="evidence" value="ECO:0007669"/>
    <property type="project" value="InterPro"/>
</dbReference>
<evidence type="ECO:0000256" key="6">
    <source>
        <dbReference type="ARBA" id="ARBA00022989"/>
    </source>
</evidence>
<dbReference type="EMBL" id="FAOZ01000003">
    <property type="protein sequence ID" value="CUU54519.1"/>
    <property type="molecule type" value="Genomic_DNA"/>
</dbReference>
<evidence type="ECO:0000256" key="9">
    <source>
        <dbReference type="SAM" id="MobiDB-lite"/>
    </source>
</evidence>
<feature type="transmembrane region" description="Helical" evidence="10">
    <location>
        <begin position="254"/>
        <end position="273"/>
    </location>
</feature>
<gene>
    <name evidence="11" type="ORF">Ga0074812_1039</name>
</gene>
<dbReference type="RefSeq" id="WP_091272145.1">
    <property type="nucleotide sequence ID" value="NZ_FAOZ01000003.1"/>
</dbReference>
<feature type="transmembrane region" description="Helical" evidence="10">
    <location>
        <begin position="392"/>
        <end position="411"/>
    </location>
</feature>
<feature type="transmembrane region" description="Helical" evidence="10">
    <location>
        <begin position="497"/>
        <end position="516"/>
    </location>
</feature>
<comment type="similarity">
    <text evidence="8">Belongs to the binding-protein-dependent transport system permease family. LivHM subfamily.</text>
</comment>
<accession>A0A0S4QGI0</accession>
<feature type="transmembrane region" description="Helical" evidence="10">
    <location>
        <begin position="338"/>
        <end position="358"/>
    </location>
</feature>
<feature type="transmembrane region" description="Helical" evidence="10">
    <location>
        <begin position="65"/>
        <end position="87"/>
    </location>
</feature>
<evidence type="ECO:0000256" key="1">
    <source>
        <dbReference type="ARBA" id="ARBA00004651"/>
    </source>
</evidence>
<keyword evidence="12" id="KW-1185">Reference proteome</keyword>
<feature type="transmembrane region" description="Helical" evidence="10">
    <location>
        <begin position="573"/>
        <end position="592"/>
    </location>
</feature>
<feature type="transmembrane region" description="Helical" evidence="10">
    <location>
        <begin position="417"/>
        <end position="438"/>
    </location>
</feature>
<feature type="transmembrane region" description="Helical" evidence="10">
    <location>
        <begin position="156"/>
        <end position="180"/>
    </location>
</feature>
<evidence type="ECO:0000256" key="4">
    <source>
        <dbReference type="ARBA" id="ARBA00022692"/>
    </source>
</evidence>
<name>A0A0S4QGI0_9ACTN</name>
<evidence type="ECO:0000256" key="8">
    <source>
        <dbReference type="ARBA" id="ARBA00037998"/>
    </source>
</evidence>
<sequence length="830" mass="85302">MNDTSVAHDFFQALLQGLPPGVVYSLVALGFVLTYKTSGVFNLAFGAQAYVSAAMYFKARITWEWPTVPAVILAVFVLPPLIGLVLERLIFRPLRTAPAVARLVVAAGLAVAIPYLFDILAKFTAVAGETPVGVAPDGANVFYDPFGVYAFSRDELVSMGVVLVAVVGLVALFRFSAIGVRMRAVVESPKMTELNGIAADRISALSWVLSSFFAGIAGVLIAPRFNTLAAADFFSVMVVAIAAAAIGRLTSLPGALGGGILLGVVIAQLNTFLPRWSDDHAWVKTVQENLTPSVPFVVLFAVVVLVPSIRRSRDSGDPLAGVEPPPPSLGGEVRDPRLAMIIRLVGLAVLAVTATVVLTRGDSLWVFLVTKAVVMGIIFLSITVVTGMSGQISLCQGTFAAIGAFTVYQMVVRYDLSVLVAALIGAAVAAVVGALLSLPIRRLGGIWTAIATLAFAYFFDAVLVKLSWVGGGDEAVLQGTTVPRPVIGPWDLGDDKYYLVFASIVLVVVAAVVLQLRKGTFGRTLVAMRGSEVGAESIGISSARVRLIAFAVSAFIAGLGGALLAMAQKDVSYGTNFGPFAALFWVVMVVTLGSRTIRGALNAAAAFALFEPLILSGTFIAWIARSEDAVPDFFPITGNWVFVLFGLAALQFARHPEGLVERQMKLPAFLTNLLPTPTPALAGAGGVGAVGTAAGPAEPAAAVPAAATPTEPGAQAPAKTPAAEAPAAAKSEETTAAAEAPAAAAEAPATQTAPAEPAAPAPATPKSAEPAVSAAENAEPSATPPAASAAEGEGAAATPTEAGVSVRSGSNGESERPAASSPARTEDVVS</sequence>
<feature type="transmembrane region" description="Helical" evidence="10">
    <location>
        <begin position="293"/>
        <end position="309"/>
    </location>
</feature>
<evidence type="ECO:0000256" key="10">
    <source>
        <dbReference type="SAM" id="Phobius"/>
    </source>
</evidence>
<evidence type="ECO:0000256" key="7">
    <source>
        <dbReference type="ARBA" id="ARBA00023136"/>
    </source>
</evidence>
<dbReference type="PANTHER" id="PTHR11795:SF451">
    <property type="entry name" value="ABC TRANSPORTER PERMEASE PROTEIN"/>
    <property type="match status" value="1"/>
</dbReference>
<feature type="transmembrane region" description="Helical" evidence="10">
    <location>
        <begin position="40"/>
        <end position="59"/>
    </location>
</feature>
<dbReference type="CDD" id="cd06582">
    <property type="entry name" value="TM_PBP1_LivH_like"/>
    <property type="match status" value="1"/>
</dbReference>
<feature type="transmembrane region" description="Helical" evidence="10">
    <location>
        <begin position="445"/>
        <end position="464"/>
    </location>
</feature>
<feature type="transmembrane region" description="Helical" evidence="10">
    <location>
        <begin position="636"/>
        <end position="653"/>
    </location>
</feature>
<dbReference type="Proteomes" id="UP000198802">
    <property type="component" value="Unassembled WGS sequence"/>
</dbReference>
<keyword evidence="4 10" id="KW-0812">Transmembrane</keyword>
<keyword evidence="5" id="KW-0029">Amino-acid transport</keyword>
<keyword evidence="2" id="KW-0813">Transport</keyword>
<evidence type="ECO:0000256" key="2">
    <source>
        <dbReference type="ARBA" id="ARBA00022448"/>
    </source>
</evidence>
<evidence type="ECO:0000256" key="5">
    <source>
        <dbReference type="ARBA" id="ARBA00022970"/>
    </source>
</evidence>
<feature type="transmembrane region" description="Helical" evidence="10">
    <location>
        <begin position="13"/>
        <end position="33"/>
    </location>
</feature>
<feature type="transmembrane region" description="Helical" evidence="10">
    <location>
        <begin position="547"/>
        <end position="567"/>
    </location>
</feature>
<keyword evidence="6 10" id="KW-1133">Transmembrane helix</keyword>
<feature type="transmembrane region" description="Helical" evidence="10">
    <location>
        <begin position="228"/>
        <end position="247"/>
    </location>
</feature>
<reference evidence="12" key="1">
    <citation type="submission" date="2015-11" db="EMBL/GenBank/DDBJ databases">
        <authorList>
            <person name="Varghese N."/>
        </authorList>
    </citation>
    <scope>NUCLEOTIDE SEQUENCE [LARGE SCALE GENOMIC DNA]</scope>
    <source>
        <strain evidence="12">DSM 45899</strain>
    </source>
</reference>
<feature type="transmembrane region" description="Helical" evidence="10">
    <location>
        <begin position="364"/>
        <end position="385"/>
    </location>
</feature>
<evidence type="ECO:0000313" key="11">
    <source>
        <dbReference type="EMBL" id="CUU54519.1"/>
    </source>
</evidence>
<proteinExistence type="inferred from homology"/>
<feature type="transmembrane region" description="Helical" evidence="10">
    <location>
        <begin position="201"/>
        <end position="222"/>
    </location>
</feature>
<dbReference type="GO" id="GO:0005886">
    <property type="term" value="C:plasma membrane"/>
    <property type="evidence" value="ECO:0007669"/>
    <property type="project" value="UniProtKB-SubCell"/>
</dbReference>
<keyword evidence="7 10" id="KW-0472">Membrane</keyword>
<organism evidence="11 12">
    <name type="scientific">Parafrankia irregularis</name>
    <dbReference type="NCBI Taxonomy" id="795642"/>
    <lineage>
        <taxon>Bacteria</taxon>
        <taxon>Bacillati</taxon>
        <taxon>Actinomycetota</taxon>
        <taxon>Actinomycetes</taxon>
        <taxon>Frankiales</taxon>
        <taxon>Frankiaceae</taxon>
        <taxon>Parafrankia</taxon>
    </lineage>
</organism>
<dbReference type="InterPro" id="IPR052157">
    <property type="entry name" value="BCAA_transport_permease"/>
</dbReference>
<protein>
    <submittedName>
        <fullName evidence="11">Branched-chain amino acid ABC-type transport system, permease component</fullName>
    </submittedName>
</protein>
<dbReference type="Pfam" id="PF02653">
    <property type="entry name" value="BPD_transp_2"/>
    <property type="match status" value="2"/>
</dbReference>
<evidence type="ECO:0000313" key="12">
    <source>
        <dbReference type="Proteomes" id="UP000198802"/>
    </source>
</evidence>